<feature type="compositionally biased region" description="Low complexity" evidence="1">
    <location>
        <begin position="93"/>
        <end position="104"/>
    </location>
</feature>
<feature type="region of interest" description="Disordered" evidence="1">
    <location>
        <begin position="1"/>
        <end position="30"/>
    </location>
</feature>
<evidence type="ECO:0000313" key="3">
    <source>
        <dbReference type="Proteomes" id="UP001066276"/>
    </source>
</evidence>
<feature type="compositionally biased region" description="Low complexity" evidence="1">
    <location>
        <begin position="69"/>
        <end position="83"/>
    </location>
</feature>
<dbReference type="AlphaFoldDB" id="A0AAV7QWU4"/>
<name>A0AAV7QWU4_PLEWA</name>
<comment type="caution">
    <text evidence="2">The sequence shown here is derived from an EMBL/GenBank/DDBJ whole genome shotgun (WGS) entry which is preliminary data.</text>
</comment>
<dbReference type="Proteomes" id="UP001066276">
    <property type="component" value="Chromosome 6"/>
</dbReference>
<organism evidence="2 3">
    <name type="scientific">Pleurodeles waltl</name>
    <name type="common">Iberian ribbed newt</name>
    <dbReference type="NCBI Taxonomy" id="8319"/>
    <lineage>
        <taxon>Eukaryota</taxon>
        <taxon>Metazoa</taxon>
        <taxon>Chordata</taxon>
        <taxon>Craniata</taxon>
        <taxon>Vertebrata</taxon>
        <taxon>Euteleostomi</taxon>
        <taxon>Amphibia</taxon>
        <taxon>Batrachia</taxon>
        <taxon>Caudata</taxon>
        <taxon>Salamandroidea</taxon>
        <taxon>Salamandridae</taxon>
        <taxon>Pleurodelinae</taxon>
        <taxon>Pleurodeles</taxon>
    </lineage>
</organism>
<evidence type="ECO:0000313" key="2">
    <source>
        <dbReference type="EMBL" id="KAJ1144279.1"/>
    </source>
</evidence>
<feature type="compositionally biased region" description="Polar residues" evidence="1">
    <location>
        <begin position="1"/>
        <end position="12"/>
    </location>
</feature>
<gene>
    <name evidence="2" type="ORF">NDU88_010580</name>
</gene>
<proteinExistence type="predicted"/>
<feature type="region of interest" description="Disordered" evidence="1">
    <location>
        <begin position="43"/>
        <end position="128"/>
    </location>
</feature>
<reference evidence="2" key="1">
    <citation type="journal article" date="2022" name="bioRxiv">
        <title>Sequencing and chromosome-scale assembly of the giantPleurodeles waltlgenome.</title>
        <authorList>
            <person name="Brown T."/>
            <person name="Elewa A."/>
            <person name="Iarovenko S."/>
            <person name="Subramanian E."/>
            <person name="Araus A.J."/>
            <person name="Petzold A."/>
            <person name="Susuki M."/>
            <person name="Suzuki K.-i.T."/>
            <person name="Hayashi T."/>
            <person name="Toyoda A."/>
            <person name="Oliveira C."/>
            <person name="Osipova E."/>
            <person name="Leigh N.D."/>
            <person name="Simon A."/>
            <person name="Yun M.H."/>
        </authorList>
    </citation>
    <scope>NUCLEOTIDE SEQUENCE</scope>
    <source>
        <strain evidence="2">20211129_DDA</strain>
        <tissue evidence="2">Liver</tissue>
    </source>
</reference>
<dbReference type="EMBL" id="JANPWB010000010">
    <property type="protein sequence ID" value="KAJ1144279.1"/>
    <property type="molecule type" value="Genomic_DNA"/>
</dbReference>
<keyword evidence="3" id="KW-1185">Reference proteome</keyword>
<sequence>MDPGSRVTQGRSSPDPAAHQCTGRLASSAKGLGPAALRLWRSVPRQEHSTAPAEHQRRGALLGHRCTSPQGRQAQGPPQATPACCRRRHRPRGSALPLGSSAGAPGPPAILGVWRNPQATQLHPNWGR</sequence>
<evidence type="ECO:0000256" key="1">
    <source>
        <dbReference type="SAM" id="MobiDB-lite"/>
    </source>
</evidence>
<protein>
    <submittedName>
        <fullName evidence="2">Uncharacterized protein</fullName>
    </submittedName>
</protein>
<accession>A0AAV7QWU4</accession>
<feature type="compositionally biased region" description="Polar residues" evidence="1">
    <location>
        <begin position="117"/>
        <end position="128"/>
    </location>
</feature>